<comment type="subcellular location">
    <subcellularLocation>
        <location evidence="1">Cell membrane</location>
        <topology evidence="1">Multi-pass membrane protein</topology>
    </subcellularLocation>
</comment>
<organism evidence="7 8">
    <name type="scientific">Roseateles violae</name>
    <dbReference type="NCBI Taxonomy" id="3058042"/>
    <lineage>
        <taxon>Bacteria</taxon>
        <taxon>Pseudomonadati</taxon>
        <taxon>Pseudomonadota</taxon>
        <taxon>Betaproteobacteria</taxon>
        <taxon>Burkholderiales</taxon>
        <taxon>Sphaerotilaceae</taxon>
        <taxon>Roseateles</taxon>
    </lineage>
</organism>
<name>A0ABT8DR79_9BURK</name>
<protein>
    <recommendedName>
        <fullName evidence="9">O-antigen/teichoic acid export membrane protein</fullName>
    </recommendedName>
</protein>
<evidence type="ECO:0000256" key="1">
    <source>
        <dbReference type="ARBA" id="ARBA00004651"/>
    </source>
</evidence>
<evidence type="ECO:0008006" key="9">
    <source>
        <dbReference type="Google" id="ProtNLM"/>
    </source>
</evidence>
<gene>
    <name evidence="7" type="ORF">QWJ38_09335</name>
</gene>
<feature type="transmembrane region" description="Helical" evidence="6">
    <location>
        <begin position="220"/>
        <end position="244"/>
    </location>
</feature>
<evidence type="ECO:0000313" key="8">
    <source>
        <dbReference type="Proteomes" id="UP001228044"/>
    </source>
</evidence>
<feature type="transmembrane region" description="Helical" evidence="6">
    <location>
        <begin position="256"/>
        <end position="278"/>
    </location>
</feature>
<keyword evidence="2" id="KW-1003">Cell membrane</keyword>
<dbReference type="Proteomes" id="UP001228044">
    <property type="component" value="Unassembled WGS sequence"/>
</dbReference>
<dbReference type="InterPro" id="IPR050833">
    <property type="entry name" value="Poly_Biosynth_Transport"/>
</dbReference>
<keyword evidence="3 6" id="KW-0812">Transmembrane</keyword>
<evidence type="ECO:0000256" key="6">
    <source>
        <dbReference type="SAM" id="Phobius"/>
    </source>
</evidence>
<sequence length="388" mass="40819">MSYCYLLIAGRRLAAAEFGVFNALLGVITIGGFLASSLQVAATQIVRQRLDRDTLRYLLRIGLRMALLGMLGFGIAGLLIGRHVQIEPLQIGLCALTLALMVFGSASTGALVGSGNVQSQASLACWGALARIGLGWPLMLLGLGVSAAIAGYAANYALIFVLAYLGCRRAASGDDERPVGHAPLRLDLRSMAVFVLGFAPFTLDQLLIQYLNPAVGGDYAAAATIAKLVFFASYPITALAYPRFLAKPPGPQRTRALAMAALAVLGTGGLLTLLIEAFAEPLIALFFGERFGGIAPQLRLLAPAALCFSLTALGLHAQIAWRAGAGLAAPLVALLLGLLLYLLRSSSLDLIVGNQMATLLLQLLLVWTLLWLSVLRPQRAAGRDAATP</sequence>
<dbReference type="PANTHER" id="PTHR30250:SF11">
    <property type="entry name" value="O-ANTIGEN TRANSPORTER-RELATED"/>
    <property type="match status" value="1"/>
</dbReference>
<evidence type="ECO:0000313" key="7">
    <source>
        <dbReference type="EMBL" id="MDN3920478.1"/>
    </source>
</evidence>
<reference evidence="7 8" key="1">
    <citation type="submission" date="2023-06" db="EMBL/GenBank/DDBJ databases">
        <title>Pelomonas sp. PFR6 16S ribosomal RNA gene Genome sequencing and assembly.</title>
        <authorList>
            <person name="Woo H."/>
        </authorList>
    </citation>
    <scope>NUCLEOTIDE SEQUENCE [LARGE SCALE GENOMIC DNA]</scope>
    <source>
        <strain evidence="7 8">PFR6</strain>
    </source>
</reference>
<feature type="transmembrane region" description="Helical" evidence="6">
    <location>
        <begin position="63"/>
        <end position="84"/>
    </location>
</feature>
<feature type="transmembrane region" description="Helical" evidence="6">
    <location>
        <begin position="90"/>
        <end position="111"/>
    </location>
</feature>
<dbReference type="EMBL" id="JAUHHC010000002">
    <property type="protein sequence ID" value="MDN3920478.1"/>
    <property type="molecule type" value="Genomic_DNA"/>
</dbReference>
<feature type="transmembrane region" description="Helical" evidence="6">
    <location>
        <begin position="20"/>
        <end position="42"/>
    </location>
</feature>
<keyword evidence="5 6" id="KW-0472">Membrane</keyword>
<feature type="transmembrane region" description="Helical" evidence="6">
    <location>
        <begin position="298"/>
        <end position="317"/>
    </location>
</feature>
<keyword evidence="8" id="KW-1185">Reference proteome</keyword>
<feature type="transmembrane region" description="Helical" evidence="6">
    <location>
        <begin position="324"/>
        <end position="343"/>
    </location>
</feature>
<comment type="caution">
    <text evidence="7">The sequence shown here is derived from an EMBL/GenBank/DDBJ whole genome shotgun (WGS) entry which is preliminary data.</text>
</comment>
<evidence type="ECO:0000256" key="2">
    <source>
        <dbReference type="ARBA" id="ARBA00022475"/>
    </source>
</evidence>
<evidence type="ECO:0000256" key="3">
    <source>
        <dbReference type="ARBA" id="ARBA00022692"/>
    </source>
</evidence>
<feature type="transmembrane region" description="Helical" evidence="6">
    <location>
        <begin position="188"/>
        <end position="208"/>
    </location>
</feature>
<dbReference type="RefSeq" id="WP_290358774.1">
    <property type="nucleotide sequence ID" value="NZ_JAUHHC010000002.1"/>
</dbReference>
<evidence type="ECO:0000256" key="4">
    <source>
        <dbReference type="ARBA" id="ARBA00022989"/>
    </source>
</evidence>
<proteinExistence type="predicted"/>
<feature type="transmembrane region" description="Helical" evidence="6">
    <location>
        <begin position="355"/>
        <end position="375"/>
    </location>
</feature>
<feature type="transmembrane region" description="Helical" evidence="6">
    <location>
        <begin position="149"/>
        <end position="167"/>
    </location>
</feature>
<accession>A0ABT8DR79</accession>
<evidence type="ECO:0000256" key="5">
    <source>
        <dbReference type="ARBA" id="ARBA00023136"/>
    </source>
</evidence>
<dbReference type="PANTHER" id="PTHR30250">
    <property type="entry name" value="PST FAMILY PREDICTED COLANIC ACID TRANSPORTER"/>
    <property type="match status" value="1"/>
</dbReference>
<keyword evidence="4 6" id="KW-1133">Transmembrane helix</keyword>